<dbReference type="AlphaFoldDB" id="A0A2C5XA41"/>
<dbReference type="OrthoDB" id="4927169at2759"/>
<sequence length="462" mass="51911">MHSTQLVLLAAALASLAGANQTTVTTSLMGESENNSLALLPWLPPSPKAEGDAESEKRLGTKAYCRQQTDEAQCLKQREKPVFLDADKSKCKTGTWISEPCMGTVEWCKRGDIMKEWKLASDKTAKQTLDRCVMYRNPPQGPKDPWLLGSGCSELTEACLGSDSLCVWYHDLYTGQEECFLNHEPRPAGQMPFKFRNSSFFTDSEFRNGTEAMCLAIKSNQTRFDCFRAREKIPFQIPFAPGCPAVGGDEAIDERCFGSAAWCERLKDIYGSAALCLSLRTEKPKTKLPWRTKQAPKCDGLDMEACLGTEAFCVRLKDQLERRECFALRETAPLLSAATDRCAEETCVGTVTWCSDRWNQTGYYNTSECFAVRDVDPIEFMNTIMDEMDLQTEQILVTAALKRANVTMMMEALKNETQDSNIWMKKGVIAGRKLFRMTGREGYLHKGIKRGIEHALEVDTHF</sequence>
<keyword evidence="1" id="KW-0732">Signal</keyword>
<protein>
    <submittedName>
        <fullName evidence="2">Uncharacterized protein</fullName>
    </submittedName>
</protein>
<reference evidence="2 3" key="1">
    <citation type="submission" date="2017-06" db="EMBL/GenBank/DDBJ databases">
        <title>Ant-infecting Ophiocordyceps genomes reveal a high diversity of potential behavioral manipulation genes and a possible major role for enterotoxins.</title>
        <authorList>
            <person name="De Bekker C."/>
            <person name="Evans H.C."/>
            <person name="Brachmann A."/>
            <person name="Hughes D.P."/>
        </authorList>
    </citation>
    <scope>NUCLEOTIDE SEQUENCE [LARGE SCALE GENOMIC DNA]</scope>
    <source>
        <strain evidence="2 3">Map64</strain>
    </source>
</reference>
<evidence type="ECO:0000313" key="2">
    <source>
        <dbReference type="EMBL" id="PHH63909.1"/>
    </source>
</evidence>
<accession>A0A2C5XA41</accession>
<evidence type="ECO:0000313" key="3">
    <source>
        <dbReference type="Proteomes" id="UP000226192"/>
    </source>
</evidence>
<proteinExistence type="predicted"/>
<keyword evidence="3" id="KW-1185">Reference proteome</keyword>
<dbReference type="Proteomes" id="UP000226192">
    <property type="component" value="Unassembled WGS sequence"/>
</dbReference>
<comment type="caution">
    <text evidence="2">The sequence shown here is derived from an EMBL/GenBank/DDBJ whole genome shotgun (WGS) entry which is preliminary data.</text>
</comment>
<feature type="chain" id="PRO_5012812737" evidence="1">
    <location>
        <begin position="20"/>
        <end position="462"/>
    </location>
</feature>
<evidence type="ECO:0000256" key="1">
    <source>
        <dbReference type="SAM" id="SignalP"/>
    </source>
</evidence>
<dbReference type="EMBL" id="NJET01000040">
    <property type="protein sequence ID" value="PHH63909.1"/>
    <property type="molecule type" value="Genomic_DNA"/>
</dbReference>
<organism evidence="2 3">
    <name type="scientific">Ophiocordyceps australis</name>
    <dbReference type="NCBI Taxonomy" id="1399860"/>
    <lineage>
        <taxon>Eukaryota</taxon>
        <taxon>Fungi</taxon>
        <taxon>Dikarya</taxon>
        <taxon>Ascomycota</taxon>
        <taxon>Pezizomycotina</taxon>
        <taxon>Sordariomycetes</taxon>
        <taxon>Hypocreomycetidae</taxon>
        <taxon>Hypocreales</taxon>
        <taxon>Ophiocordycipitaceae</taxon>
        <taxon>Ophiocordyceps</taxon>
    </lineage>
</organism>
<feature type="signal peptide" evidence="1">
    <location>
        <begin position="1"/>
        <end position="19"/>
    </location>
</feature>
<dbReference type="STRING" id="1399860.A0A2C5XA41"/>
<gene>
    <name evidence="2" type="ORF">CDD81_5357</name>
</gene>
<name>A0A2C5XA41_9HYPO</name>